<proteinExistence type="predicted"/>
<dbReference type="Gene3D" id="1.25.10.10">
    <property type="entry name" value="Leucine-rich Repeat Variant"/>
    <property type="match status" value="1"/>
</dbReference>
<accession>A0AB34TB14</accession>
<evidence type="ECO:0000256" key="2">
    <source>
        <dbReference type="SAM" id="Phobius"/>
    </source>
</evidence>
<evidence type="ECO:0008006" key="5">
    <source>
        <dbReference type="Google" id="ProtNLM"/>
    </source>
</evidence>
<keyword evidence="1" id="KW-0175">Coiled coil</keyword>
<evidence type="ECO:0000256" key="1">
    <source>
        <dbReference type="SAM" id="Coils"/>
    </source>
</evidence>
<dbReference type="InterPro" id="IPR011989">
    <property type="entry name" value="ARM-like"/>
</dbReference>
<dbReference type="InterPro" id="IPR016024">
    <property type="entry name" value="ARM-type_fold"/>
</dbReference>
<sequence>MAGNIVGKATMPIYPTMNGFRSAVLKETKAIGRTGGNTFAKAFGDGGGKQLGSKLKAGFDQAAGDIGAKVLKGYQRDVAAASHGASTAMLNQKATANQVKAAEEALAKAIAKHGENSTQAEAAQIRLEKANLRLADANGKAETATMRLRDSQKALAEAQAQASASAERTAASISGSFRNLGKTAMQPLSTAVTGIGQRLNAVTGPVKTVGAKITGTFAAARDKTVQAFTGLQTRAGGILTGIGNGAKTAFNHLPAGAQNALRSTGGYLSNLGSAAGQAFGALGNGARNAFSSLGSHARNAATTIGTHLKTAADNAYASLEHVASVSMAGLAAGAAAVGAKLVSVGKQAFSLYASYEQAVGGIDTLFKGSSATVQKYAAQAYKTAGVDANTYMEQITSFSASLISSLGGDTAKAAELGNTAMIDMSDNANKMGTSIESIQQTYQSLARGNYAMLDNLKLGYGGTKTEMQRLIADANKVRAANGEMADLSIDKFSDVVTAIHTMQTQLGITGTTAKEASTTIEGSINSMKAAWTNWLTGLGRSDVDMGQMTDQLVAAISDVIKNAAPRIKQIASSLVKSLPKMFSSLTTLLPEPFQRAFDGIGQTIGKFKGIIASAFAAFGAIGLKGIAPLLSNIPMLGGLFSKLAAPISALGGPITAIIAAIGALIATSPQLRSQFAATFAQVGKVLGDTVNMMMPSIKALGESFGQMLQSVMPALQELASTVIVLVSDLITTTAPLVKQLMVPLSAMLRQMMPIIGQVVTVLANAATAVLPPIVGVIEAILPSLASLIEQLIPLVPAILQPLMDIIVALVPVIQQIVAAVVPVAAELLPMLIDAFSRLIPPVTEIINAVLPMLVSLVKQLAPVIADVISAIMQAIKALLPVVKFVIDMIVGYINNVVLPVVRGMLPVVQSVITTIGNVVRPLAGVIKGVVDVIAGIFTGDWNRVWSGISGIVRNAIDAVKNILSGAADIGRHFVEGIWNGISSAGGWLWQQVSGFFGNLKRNVLGFFGIHSPSRWFRDKVGKMLIKGLAVGIGQESGTAYRQMDTVSRELSRHATVGAKYSAAYQTAANPRNGYMDNSTHITQQFATKVVRSDADLYSASSILMRNALHEGRIYAR</sequence>
<dbReference type="EMBL" id="AWFK01000003">
    <property type="protein sequence ID" value="KOA51607.1"/>
    <property type="molecule type" value="Genomic_DNA"/>
</dbReference>
<comment type="caution">
    <text evidence="3">The sequence shown here is derived from an EMBL/GenBank/DDBJ whole genome shotgun (WGS) entry which is preliminary data.</text>
</comment>
<dbReference type="AlphaFoldDB" id="A0AB34TB14"/>
<feature type="transmembrane region" description="Helical" evidence="2">
    <location>
        <begin position="643"/>
        <end position="666"/>
    </location>
</feature>
<name>A0AB34TB14_9BIFI</name>
<reference evidence="3 4" key="1">
    <citation type="journal article" date="2015" name="Int J Genomics">
        <title>Comparative Genomics Revealed Genetic Diversity and Species/Strain-Level Differences in Carbohydrate Metabolism of Three Probiotic Bifidobacterial Species.</title>
        <authorList>
            <person name="Odamaki T."/>
            <person name="Horigome A."/>
            <person name="Sugahara H."/>
            <person name="Hashikura N."/>
            <person name="Minami J."/>
            <person name="Xiao J.Z."/>
            <person name="Abe F."/>
        </authorList>
    </citation>
    <scope>NUCLEOTIDE SEQUENCE [LARGE SCALE GENOMIC DNA]</scope>
    <source>
        <strain evidence="3 4">MCC 0483</strain>
    </source>
</reference>
<feature type="transmembrane region" description="Helical" evidence="2">
    <location>
        <begin position="610"/>
        <end position="631"/>
    </location>
</feature>
<dbReference type="SUPFAM" id="SSF48371">
    <property type="entry name" value="ARM repeat"/>
    <property type="match status" value="1"/>
</dbReference>
<evidence type="ECO:0000313" key="3">
    <source>
        <dbReference type="EMBL" id="KOA51607.1"/>
    </source>
</evidence>
<evidence type="ECO:0000313" key="4">
    <source>
        <dbReference type="Proteomes" id="UP000037239"/>
    </source>
</evidence>
<keyword evidence="2" id="KW-0472">Membrane</keyword>
<organism evidence="3 4">
    <name type="scientific">Bifidobacterium animalis subsp. animalis MCC 0483</name>
    <dbReference type="NCBI Taxonomy" id="1365955"/>
    <lineage>
        <taxon>Bacteria</taxon>
        <taxon>Bacillati</taxon>
        <taxon>Actinomycetota</taxon>
        <taxon>Actinomycetes</taxon>
        <taxon>Bifidobacteriales</taxon>
        <taxon>Bifidobacteriaceae</taxon>
        <taxon>Bifidobacterium</taxon>
    </lineage>
</organism>
<feature type="coiled-coil region" evidence="1">
    <location>
        <begin position="120"/>
        <end position="168"/>
    </location>
</feature>
<gene>
    <name evidence="3" type="ORF">BAAM0483_01350</name>
</gene>
<dbReference type="RefSeq" id="WP_052825778.1">
    <property type="nucleotide sequence ID" value="NZ_AWFK01000003.1"/>
</dbReference>
<keyword evidence="2" id="KW-1133">Transmembrane helix</keyword>
<dbReference type="Proteomes" id="UP000037239">
    <property type="component" value="Unassembled WGS sequence"/>
</dbReference>
<keyword evidence="2" id="KW-0812">Transmembrane</keyword>
<protein>
    <recommendedName>
        <fullName evidence="5">Phage tail protein</fullName>
    </recommendedName>
</protein>